<protein>
    <submittedName>
        <fullName evidence="1">Uncharacterized protein</fullName>
    </submittedName>
</protein>
<dbReference type="AlphaFoldDB" id="A0A1Z3CFC9"/>
<evidence type="ECO:0000313" key="1">
    <source>
        <dbReference type="EMBL" id="ASC02304.1"/>
    </source>
</evidence>
<accession>A0A1Z3CFC9</accession>
<proteinExistence type="predicted"/>
<evidence type="ECO:0000313" key="2">
    <source>
        <dbReference type="EMBL" id="ASG27524.1"/>
    </source>
</evidence>
<evidence type="ECO:0000313" key="3">
    <source>
        <dbReference type="Proteomes" id="UP000196759"/>
    </source>
</evidence>
<gene>
    <name evidence="1" type="ORF">CBG50_02660</name>
    <name evidence="2" type="ORF">CBG61_00245</name>
</gene>
<keyword evidence="3" id="KW-1185">Reference proteome</keyword>
<dbReference type="Proteomes" id="UP000197638">
    <property type="component" value="Chromosome"/>
</dbReference>
<dbReference type="RefSeq" id="WP_084034819.1">
    <property type="nucleotide sequence ID" value="NZ_CP021934.1"/>
</dbReference>
<name>A0A1Z3CFC9_FUSNP</name>
<sequence length="70" mass="8343">MNKANLTKGSLRNLKSFWSNIWDFAMLNDLCNKKNYPKLLKLPSIERGNKTSIRERIFTEEELEILWNNL</sequence>
<dbReference type="EMBL" id="CP021934">
    <property type="protein sequence ID" value="ASC02304.1"/>
    <property type="molecule type" value="Genomic_DNA"/>
</dbReference>
<dbReference type="Proteomes" id="UP000196759">
    <property type="component" value="Chromosome"/>
</dbReference>
<reference evidence="2 4" key="2">
    <citation type="submission" date="2017-06" db="EMBL/GenBank/DDBJ databases">
        <title>Genome sequencing of Fusobacterium nucleatum subsp. polymorphum KCOM 1275 (=ChDC F310).</title>
        <authorList>
            <person name="Kook J.-K."/>
            <person name="Park S.-N."/>
            <person name="Lim Y.K."/>
            <person name="Roh H."/>
        </authorList>
    </citation>
    <scope>NUCLEOTIDE SEQUENCE [LARGE SCALE GENOMIC DNA]</scope>
    <source>
        <strain evidence="2 4">KCOM 1275</strain>
    </source>
</reference>
<evidence type="ECO:0000313" key="4">
    <source>
        <dbReference type="Proteomes" id="UP000197638"/>
    </source>
</evidence>
<dbReference type="EMBL" id="CP022123">
    <property type="protein sequence ID" value="ASG27524.1"/>
    <property type="molecule type" value="Genomic_DNA"/>
</dbReference>
<reference evidence="1 3" key="1">
    <citation type="submission" date="2017-06" db="EMBL/GenBank/DDBJ databases">
        <title>Draft genome sequence of Fusobacterium nucleatum subsp. polymorphum KCOM 1260 (=ChDC F218).</title>
        <authorList>
            <person name="Kook J.-K."/>
            <person name="Park S.-N."/>
            <person name="Lim Y.K."/>
            <person name="Roh H."/>
        </authorList>
    </citation>
    <scope>NUCLEOTIDE SEQUENCE [LARGE SCALE GENOMIC DNA]</scope>
    <source>
        <strain evidence="1">KCOM 1260</strain>
        <strain evidence="3">KCOM 1260 (ChDC F218)</strain>
    </source>
</reference>
<organism evidence="1 3">
    <name type="scientific">Fusobacterium nucleatum subsp. polymorphum</name>
    <name type="common">Fusobacterium polymorphum</name>
    <dbReference type="NCBI Taxonomy" id="76857"/>
    <lineage>
        <taxon>Bacteria</taxon>
        <taxon>Fusobacteriati</taxon>
        <taxon>Fusobacteriota</taxon>
        <taxon>Fusobacteriia</taxon>
        <taxon>Fusobacteriales</taxon>
        <taxon>Fusobacteriaceae</taxon>
        <taxon>Fusobacterium</taxon>
    </lineage>
</organism>